<keyword evidence="4" id="KW-1185">Reference proteome</keyword>
<feature type="domain" description="EamA" evidence="2">
    <location>
        <begin position="14"/>
        <end position="146"/>
    </location>
</feature>
<dbReference type="EMBL" id="JBEHHI010000004">
    <property type="protein sequence ID" value="MEX5730179.1"/>
    <property type="molecule type" value="Genomic_DNA"/>
</dbReference>
<organism evidence="3 4">
    <name type="scientific">Rhodovulum iodosum</name>
    <dbReference type="NCBI Taxonomy" id="68291"/>
    <lineage>
        <taxon>Bacteria</taxon>
        <taxon>Pseudomonadati</taxon>
        <taxon>Pseudomonadota</taxon>
        <taxon>Alphaproteobacteria</taxon>
        <taxon>Rhodobacterales</taxon>
        <taxon>Paracoccaceae</taxon>
        <taxon>Rhodovulum</taxon>
    </lineage>
</organism>
<feature type="transmembrane region" description="Helical" evidence="1">
    <location>
        <begin position="47"/>
        <end position="67"/>
    </location>
</feature>
<dbReference type="Proteomes" id="UP001560019">
    <property type="component" value="Unassembled WGS sequence"/>
</dbReference>
<keyword evidence="1" id="KW-1133">Transmembrane helix</keyword>
<keyword evidence="1" id="KW-0812">Transmembrane</keyword>
<dbReference type="PANTHER" id="PTHR22911">
    <property type="entry name" value="ACYL-MALONYL CONDENSING ENZYME-RELATED"/>
    <property type="match status" value="1"/>
</dbReference>
<keyword evidence="1" id="KW-0472">Membrane</keyword>
<dbReference type="RefSeq" id="WP_245972096.1">
    <property type="nucleotide sequence ID" value="NZ_JBEHHI010000004.1"/>
</dbReference>
<feature type="transmembrane region" description="Helical" evidence="1">
    <location>
        <begin position="268"/>
        <end position="287"/>
    </location>
</feature>
<name>A0ABV3XYC2_9RHOB</name>
<accession>A0ABV3XYC2</accession>
<gene>
    <name evidence="3" type="ORF">Ga0609869_003532</name>
</gene>
<dbReference type="PANTHER" id="PTHR22911:SF103">
    <property type="entry name" value="BLR2811 PROTEIN"/>
    <property type="match status" value="1"/>
</dbReference>
<feature type="transmembrane region" description="Helical" evidence="1">
    <location>
        <begin position="79"/>
        <end position="100"/>
    </location>
</feature>
<feature type="transmembrane region" description="Helical" evidence="1">
    <location>
        <begin position="239"/>
        <end position="256"/>
    </location>
</feature>
<feature type="transmembrane region" description="Helical" evidence="1">
    <location>
        <begin position="293"/>
        <end position="311"/>
    </location>
</feature>
<dbReference type="SUPFAM" id="SSF103481">
    <property type="entry name" value="Multidrug resistance efflux transporter EmrE"/>
    <property type="match status" value="2"/>
</dbReference>
<dbReference type="InterPro" id="IPR037185">
    <property type="entry name" value="EmrE-like"/>
</dbReference>
<evidence type="ECO:0000313" key="4">
    <source>
        <dbReference type="Proteomes" id="UP001560019"/>
    </source>
</evidence>
<feature type="transmembrane region" description="Helical" evidence="1">
    <location>
        <begin position="162"/>
        <end position="179"/>
    </location>
</feature>
<feature type="transmembrane region" description="Helical" evidence="1">
    <location>
        <begin position="191"/>
        <end position="210"/>
    </location>
</feature>
<proteinExistence type="predicted"/>
<comment type="caution">
    <text evidence="3">The sequence shown here is derived from an EMBL/GenBank/DDBJ whole genome shotgun (WGS) entry which is preliminary data.</text>
</comment>
<dbReference type="InterPro" id="IPR000620">
    <property type="entry name" value="EamA_dom"/>
</dbReference>
<evidence type="ECO:0000313" key="3">
    <source>
        <dbReference type="EMBL" id="MEX5730179.1"/>
    </source>
</evidence>
<dbReference type="Pfam" id="PF00892">
    <property type="entry name" value="EamA"/>
    <property type="match status" value="1"/>
</dbReference>
<sequence>MTISEMAGGGSARRGIVYILLGMLFISVNDMLIKLLSDRYPLHQMVFARSMIGLVVLLGIVQAEGAWRRLWPARPWLQLLRAVLIVIANMTFFAALAVMALATATALFFVAPLAITALSALLLGERVGPRRWAAVAVGFLGVLVMLRPWAGWDGMAPSRWSLLLPVAAALCYAGMQVLTRKLGATAPASALALYIQVTFLAVGAVFFVVAGDGRFAEGVESESLVFLLKPWVMPPADELWLFGLLGLVSAGVGYCLSQAYRLGDAATIAPFEYVTLPLAIFWGWALFGEVPGVWVLAGAALIAGAGLYVFARERRVGRGADFPREGA</sequence>
<evidence type="ECO:0000259" key="2">
    <source>
        <dbReference type="Pfam" id="PF00892"/>
    </source>
</evidence>
<evidence type="ECO:0000256" key="1">
    <source>
        <dbReference type="SAM" id="Phobius"/>
    </source>
</evidence>
<feature type="transmembrane region" description="Helical" evidence="1">
    <location>
        <begin position="106"/>
        <end position="124"/>
    </location>
</feature>
<reference evidence="3 4" key="1">
    <citation type="submission" date="2024-06" db="EMBL/GenBank/DDBJ databases">
        <title>Genome of Rhodovulum iodosum, a marine photoferrotroph.</title>
        <authorList>
            <person name="Bianchini G."/>
            <person name="Nikeleit V."/>
            <person name="Kappler A."/>
            <person name="Bryce C."/>
            <person name="Sanchez-Baracaldo P."/>
        </authorList>
    </citation>
    <scope>NUCLEOTIDE SEQUENCE [LARGE SCALE GENOMIC DNA]</scope>
    <source>
        <strain evidence="3 4">UT/N1</strain>
    </source>
</reference>
<protein>
    <submittedName>
        <fullName evidence="3">S-adenosylmethionine uptake transporter</fullName>
    </submittedName>
</protein>
<feature type="transmembrane region" description="Helical" evidence="1">
    <location>
        <begin position="16"/>
        <end position="35"/>
    </location>
</feature>
<feature type="transmembrane region" description="Helical" evidence="1">
    <location>
        <begin position="131"/>
        <end position="150"/>
    </location>
</feature>